<feature type="compositionally biased region" description="Basic and acidic residues" evidence="1">
    <location>
        <begin position="1"/>
        <end position="19"/>
    </location>
</feature>
<feature type="compositionally biased region" description="Basic residues" evidence="1">
    <location>
        <begin position="263"/>
        <end position="274"/>
    </location>
</feature>
<feature type="compositionally biased region" description="Basic and acidic residues" evidence="1">
    <location>
        <begin position="113"/>
        <end position="123"/>
    </location>
</feature>
<reference evidence="2 3" key="1">
    <citation type="journal article" date="2021" name="bioRxiv">
        <title>Chromosome-scale and haplotype-resolved genome assembly of a tetraploid potato cultivar.</title>
        <authorList>
            <person name="Sun H."/>
            <person name="Jiao W.-B."/>
            <person name="Krause K."/>
            <person name="Campoy J.A."/>
            <person name="Goel M."/>
            <person name="Folz-Donahue K."/>
            <person name="Kukat C."/>
            <person name="Huettel B."/>
            <person name="Schneeberger K."/>
        </authorList>
    </citation>
    <scope>NUCLEOTIDE SEQUENCE [LARGE SCALE GENOMIC DNA]</scope>
    <source>
        <strain evidence="2">SolTubOtavaFocal</strain>
        <tissue evidence="2">Leaves</tissue>
    </source>
</reference>
<feature type="compositionally biased region" description="Polar residues" evidence="1">
    <location>
        <begin position="227"/>
        <end position="249"/>
    </location>
</feature>
<feature type="region of interest" description="Disordered" evidence="1">
    <location>
        <begin position="1"/>
        <end position="85"/>
    </location>
</feature>
<comment type="caution">
    <text evidence="2">The sequence shown here is derived from an EMBL/GenBank/DDBJ whole genome shotgun (WGS) entry which is preliminary data.</text>
</comment>
<feature type="region of interest" description="Disordered" evidence="1">
    <location>
        <begin position="113"/>
        <end position="156"/>
    </location>
</feature>
<evidence type="ECO:0000313" key="2">
    <source>
        <dbReference type="EMBL" id="KAH0737914.1"/>
    </source>
</evidence>
<feature type="compositionally biased region" description="Polar residues" evidence="1">
    <location>
        <begin position="124"/>
        <end position="134"/>
    </location>
</feature>
<feature type="region of interest" description="Disordered" evidence="1">
    <location>
        <begin position="227"/>
        <end position="318"/>
    </location>
</feature>
<name>A0ABQ7TV15_SOLTU</name>
<accession>A0ABQ7TV15</accession>
<dbReference type="Proteomes" id="UP000826656">
    <property type="component" value="Unassembled WGS sequence"/>
</dbReference>
<evidence type="ECO:0000256" key="1">
    <source>
        <dbReference type="SAM" id="MobiDB-lite"/>
    </source>
</evidence>
<feature type="compositionally biased region" description="Basic and acidic residues" evidence="1">
    <location>
        <begin position="275"/>
        <end position="302"/>
    </location>
</feature>
<keyword evidence="3" id="KW-1185">Reference proteome</keyword>
<sequence>MQKKKDLETARKKNVKDMDNNPQQPKGHKETSPNEEATKHPYNQQRDQEHMYNQQEEQWQTQRKRNNNSQQPLMGNTSQPAQSTKQAGIIAIPTQNTYINLDVQETPSSLEIMDKHTGNKSDSRSQIATKQQQEQGEHKRGAAKSTGKDNTKGITGHTDTCIDSMLPSPTLLDNIVNVVENIVEEAVGGMAGRTQETPTNLQEGGTKGKGELVHVVHKDVAEFSTNYRAPTTPISSHKATGQQGVLDTGQQEDKFNNKSGGRLSKKRRDAIKKRQITDQDSTKGLQTKEQDVNKDKSGRPPQDDYGPPHNFDSTFKDK</sequence>
<organism evidence="2 3">
    <name type="scientific">Solanum tuberosum</name>
    <name type="common">Potato</name>
    <dbReference type="NCBI Taxonomy" id="4113"/>
    <lineage>
        <taxon>Eukaryota</taxon>
        <taxon>Viridiplantae</taxon>
        <taxon>Streptophyta</taxon>
        <taxon>Embryophyta</taxon>
        <taxon>Tracheophyta</taxon>
        <taxon>Spermatophyta</taxon>
        <taxon>Magnoliopsida</taxon>
        <taxon>eudicotyledons</taxon>
        <taxon>Gunneridae</taxon>
        <taxon>Pentapetalae</taxon>
        <taxon>asterids</taxon>
        <taxon>lamiids</taxon>
        <taxon>Solanales</taxon>
        <taxon>Solanaceae</taxon>
        <taxon>Solanoideae</taxon>
        <taxon>Solaneae</taxon>
        <taxon>Solanum</taxon>
    </lineage>
</organism>
<feature type="region of interest" description="Disordered" evidence="1">
    <location>
        <begin position="189"/>
        <end position="208"/>
    </location>
</feature>
<proteinExistence type="predicted"/>
<protein>
    <submittedName>
        <fullName evidence="2">Uncharacterized protein</fullName>
    </submittedName>
</protein>
<feature type="compositionally biased region" description="Polar residues" evidence="1">
    <location>
        <begin position="41"/>
        <end position="85"/>
    </location>
</feature>
<feature type="compositionally biased region" description="Polar residues" evidence="1">
    <location>
        <begin position="194"/>
        <end position="203"/>
    </location>
</feature>
<feature type="compositionally biased region" description="Basic and acidic residues" evidence="1">
    <location>
        <begin position="27"/>
        <end position="39"/>
    </location>
</feature>
<gene>
    <name evidence="2" type="ORF">KY290_036619</name>
</gene>
<evidence type="ECO:0000313" key="3">
    <source>
        <dbReference type="Proteomes" id="UP000826656"/>
    </source>
</evidence>
<feature type="compositionally biased region" description="Basic and acidic residues" evidence="1">
    <location>
        <begin position="135"/>
        <end position="151"/>
    </location>
</feature>
<dbReference type="EMBL" id="JAIVGD010000028">
    <property type="protein sequence ID" value="KAH0737914.1"/>
    <property type="molecule type" value="Genomic_DNA"/>
</dbReference>